<dbReference type="Pfam" id="PF13649">
    <property type="entry name" value="Methyltransf_25"/>
    <property type="match status" value="1"/>
</dbReference>
<dbReference type="InterPro" id="IPR050508">
    <property type="entry name" value="Methyltransf_Superfamily"/>
</dbReference>
<dbReference type="PANTHER" id="PTHR42912">
    <property type="entry name" value="METHYLTRANSFERASE"/>
    <property type="match status" value="1"/>
</dbReference>
<dbReference type="InterPro" id="IPR029063">
    <property type="entry name" value="SAM-dependent_MTases_sf"/>
</dbReference>
<feature type="domain" description="Methyltransferase" evidence="1">
    <location>
        <begin position="66"/>
        <end position="156"/>
    </location>
</feature>
<gene>
    <name evidence="2" type="ORF">GCM10007209_34660</name>
</gene>
<keyword evidence="2" id="KW-0489">Methyltransferase</keyword>
<evidence type="ECO:0000259" key="1">
    <source>
        <dbReference type="Pfam" id="PF13649"/>
    </source>
</evidence>
<sequence>MGSVTGQDTYPAAAGWNLITSSMTDQRRAVRDAYDSLADDYLDQRSDDAPAVLDELADALDSGARVLDAGCGQGTPVTDALAADFDVVGVDFSREQLHLARQDVPAARFAQGDMTALPVRSDSFDAVCAFYSVIHVPIAEHERVFAEFARVLRPGGTLLSTVGGEAWSGANPDWLDSGVEMRWSFPDIEETYETLDAAGFAVEAEFVVDDELGSQYPFVLARYEGRGGC</sequence>
<dbReference type="AlphaFoldDB" id="A0A830E9Z7"/>
<organism evidence="2 3">
    <name type="scientific">Haloferax sulfurifontis</name>
    <dbReference type="NCBI Taxonomy" id="255616"/>
    <lineage>
        <taxon>Archaea</taxon>
        <taxon>Methanobacteriati</taxon>
        <taxon>Methanobacteriota</taxon>
        <taxon>Stenosarchaea group</taxon>
        <taxon>Halobacteria</taxon>
        <taxon>Halobacteriales</taxon>
        <taxon>Haloferacaceae</taxon>
        <taxon>Haloferax</taxon>
    </lineage>
</organism>
<accession>A0A830E9Z7</accession>
<name>A0A830E9Z7_9EURY</name>
<protein>
    <submittedName>
        <fullName evidence="2">Methyltransferase type 11</fullName>
    </submittedName>
</protein>
<dbReference type="Proteomes" id="UP000646833">
    <property type="component" value="Unassembled WGS sequence"/>
</dbReference>
<evidence type="ECO:0000313" key="2">
    <source>
        <dbReference type="EMBL" id="GGC69694.1"/>
    </source>
</evidence>
<dbReference type="EMBL" id="BMCI01000007">
    <property type="protein sequence ID" value="GGC69694.1"/>
    <property type="molecule type" value="Genomic_DNA"/>
</dbReference>
<reference evidence="2" key="2">
    <citation type="submission" date="2020-09" db="EMBL/GenBank/DDBJ databases">
        <authorList>
            <person name="Sun Q."/>
            <person name="Sedlacek I."/>
        </authorList>
    </citation>
    <scope>NUCLEOTIDE SEQUENCE</scope>
    <source>
        <strain evidence="2">CCM 7217</strain>
    </source>
</reference>
<dbReference type="InterPro" id="IPR041698">
    <property type="entry name" value="Methyltransf_25"/>
</dbReference>
<comment type="caution">
    <text evidence="2">The sequence shown here is derived from an EMBL/GenBank/DDBJ whole genome shotgun (WGS) entry which is preliminary data.</text>
</comment>
<proteinExistence type="predicted"/>
<evidence type="ECO:0000313" key="3">
    <source>
        <dbReference type="Proteomes" id="UP000646833"/>
    </source>
</evidence>
<dbReference type="GO" id="GO:0008168">
    <property type="term" value="F:methyltransferase activity"/>
    <property type="evidence" value="ECO:0007669"/>
    <property type="project" value="UniProtKB-KW"/>
</dbReference>
<keyword evidence="2" id="KW-0808">Transferase</keyword>
<dbReference type="CDD" id="cd02440">
    <property type="entry name" value="AdoMet_MTases"/>
    <property type="match status" value="1"/>
</dbReference>
<dbReference type="PANTHER" id="PTHR42912:SF45">
    <property type="entry name" value="23S RRNA (GUANINE(745)-N(1))-METHYLTRANSFERASE"/>
    <property type="match status" value="1"/>
</dbReference>
<dbReference type="GO" id="GO:0032259">
    <property type="term" value="P:methylation"/>
    <property type="evidence" value="ECO:0007669"/>
    <property type="project" value="UniProtKB-KW"/>
</dbReference>
<dbReference type="SUPFAM" id="SSF53335">
    <property type="entry name" value="S-adenosyl-L-methionine-dependent methyltransferases"/>
    <property type="match status" value="1"/>
</dbReference>
<reference evidence="2" key="1">
    <citation type="journal article" date="2014" name="Int. J. Syst. Evol. Microbiol.">
        <title>Complete genome sequence of Corynebacterium casei LMG S-19264T (=DSM 44701T), isolated from a smear-ripened cheese.</title>
        <authorList>
            <consortium name="US DOE Joint Genome Institute (JGI-PGF)"/>
            <person name="Walter F."/>
            <person name="Albersmeier A."/>
            <person name="Kalinowski J."/>
            <person name="Ruckert C."/>
        </authorList>
    </citation>
    <scope>NUCLEOTIDE SEQUENCE</scope>
    <source>
        <strain evidence="2">CCM 7217</strain>
    </source>
</reference>
<dbReference type="Gene3D" id="3.40.50.150">
    <property type="entry name" value="Vaccinia Virus protein VP39"/>
    <property type="match status" value="1"/>
</dbReference>